<dbReference type="PANTHER" id="PTHR24189:SF50">
    <property type="entry name" value="ANKYRIN REPEAT AND SOCS BOX PROTEIN 2"/>
    <property type="match status" value="1"/>
</dbReference>
<protein>
    <submittedName>
        <fullName evidence="4">Ankyrin repeat protein</fullName>
    </submittedName>
</protein>
<proteinExistence type="predicted"/>
<dbReference type="InterPro" id="IPR050745">
    <property type="entry name" value="Multifunctional_regulatory"/>
</dbReference>
<evidence type="ECO:0000313" key="4">
    <source>
        <dbReference type="EMBL" id="OIR13747.1"/>
    </source>
</evidence>
<accession>A0A1J5T0N0</accession>
<dbReference type="Gene3D" id="1.20.1270.180">
    <property type="match status" value="1"/>
</dbReference>
<reference evidence="4" key="1">
    <citation type="submission" date="2016-10" db="EMBL/GenBank/DDBJ databases">
        <title>Sequence of Gallionella enrichment culture.</title>
        <authorList>
            <person name="Poehlein A."/>
            <person name="Muehling M."/>
            <person name="Daniel R."/>
        </authorList>
    </citation>
    <scope>NUCLEOTIDE SEQUENCE</scope>
</reference>
<keyword evidence="1" id="KW-0677">Repeat</keyword>
<dbReference type="EMBL" id="MLJW01000013">
    <property type="protein sequence ID" value="OIR13747.1"/>
    <property type="molecule type" value="Genomic_DNA"/>
</dbReference>
<comment type="caution">
    <text evidence="4">The sequence shown here is derived from an EMBL/GenBank/DDBJ whole genome shotgun (WGS) entry which is preliminary data.</text>
</comment>
<keyword evidence="2" id="KW-0040">ANK repeat</keyword>
<dbReference type="PANTHER" id="PTHR24189">
    <property type="entry name" value="MYOTROPHIN"/>
    <property type="match status" value="1"/>
</dbReference>
<dbReference type="InterPro" id="IPR002110">
    <property type="entry name" value="Ankyrin_rpt"/>
</dbReference>
<dbReference type="Pfam" id="PF12796">
    <property type="entry name" value="Ank_2"/>
    <property type="match status" value="1"/>
</dbReference>
<feature type="domain" description="Lysozyme inhibitor LprI-like N-terminal" evidence="3">
    <location>
        <begin position="586"/>
        <end position="661"/>
    </location>
</feature>
<evidence type="ECO:0000259" key="3">
    <source>
        <dbReference type="Pfam" id="PF07007"/>
    </source>
</evidence>
<dbReference type="SUPFAM" id="SSF48403">
    <property type="entry name" value="Ankyrin repeat"/>
    <property type="match status" value="1"/>
</dbReference>
<dbReference type="Gene3D" id="1.25.40.20">
    <property type="entry name" value="Ankyrin repeat-containing domain"/>
    <property type="match status" value="1"/>
</dbReference>
<dbReference type="InterPro" id="IPR036770">
    <property type="entry name" value="Ankyrin_rpt-contain_sf"/>
</dbReference>
<dbReference type="PROSITE" id="PS50088">
    <property type="entry name" value="ANK_REPEAT"/>
    <property type="match status" value="2"/>
</dbReference>
<evidence type="ECO:0000256" key="2">
    <source>
        <dbReference type="ARBA" id="ARBA00023043"/>
    </source>
</evidence>
<name>A0A1J5T0N0_9ZZZZ</name>
<gene>
    <name evidence="4" type="ORF">GALL_48820</name>
</gene>
<dbReference type="SMART" id="SM00248">
    <property type="entry name" value="ANK"/>
    <property type="match status" value="2"/>
</dbReference>
<evidence type="ECO:0000256" key="1">
    <source>
        <dbReference type="ARBA" id="ARBA00022737"/>
    </source>
</evidence>
<sequence length="668" mass="74168">MSRFIFLLITISFVTCAHAKSAADDFGARRWPVEPALTVNAEPTLCKEILLGAKEIFASKSPDLDFTTPEVGNWEALTWDPVVGESPDTTSSFIGKLDLDLDGNGKKQVVIYRSDQFNWKGNWHYAYVFQSEKEFNAALEKIKGVWTTVPQDSQYPSPKKPDLGAQQYYPSAIADDKTEHQTGDVWAEHTLLSWHNKYYFFAGNTAFDRLHPFELSLYRLHGNGTISEACRVGIKGDKEAYAKFLATPGVGSLIKVIRTMGAGGEDCGTMHSGLQHDAQAAAAERRAASRPWAVSIEQNSMTAGNPYYVFDDRTKKYLEYWSLDDSWSRREYQTFEEHIRPAEVGVAEYLAKEFAMEPGKAKSEAVRVVEELIGARFILPNQFEMTQESRDLYFGDYSIVDALVGRDKDALNSMLANPASITYPRNQAYVQESGPEALSEAVANAVEWPYGLTKMLGAGASPNQANEFGKTPLMVAAHLDRPDSVRTLLLAHADVKAVTRNVAASCSNGFERVERSALTYAAENASPIVIKLLLDAGADPSIRDSQGNGLDYYLSKNPRLTAKEQKLGVSGIAKIADRFSGPSFNCRDARTEIEKTICASEVLRIFDFEIARAYEALRAKQSALAVADQRDWIKRRNALCSGGSLSEDCLAEVMRTRIRYLHNRLGEN</sequence>
<dbReference type="InterPro" id="IPR009739">
    <property type="entry name" value="LprI-like_N"/>
</dbReference>
<organism evidence="4">
    <name type="scientific">mine drainage metagenome</name>
    <dbReference type="NCBI Taxonomy" id="410659"/>
    <lineage>
        <taxon>unclassified sequences</taxon>
        <taxon>metagenomes</taxon>
        <taxon>ecological metagenomes</taxon>
    </lineage>
</organism>
<dbReference type="AlphaFoldDB" id="A0A1J5T0N0"/>
<dbReference type="Pfam" id="PF07007">
    <property type="entry name" value="LprI"/>
    <property type="match status" value="1"/>
</dbReference>